<feature type="repeat" description="WD" evidence="3">
    <location>
        <begin position="10"/>
        <end position="59"/>
    </location>
</feature>
<dbReference type="Pfam" id="PF00400">
    <property type="entry name" value="WD40"/>
    <property type="match status" value="1"/>
</dbReference>
<evidence type="ECO:0000256" key="3">
    <source>
        <dbReference type="PROSITE-ProRule" id="PRU00221"/>
    </source>
</evidence>
<dbReference type="InterPro" id="IPR001680">
    <property type="entry name" value="WD40_rpt"/>
</dbReference>
<feature type="non-terminal residue" evidence="4">
    <location>
        <position position="1"/>
    </location>
</feature>
<name>X6NGV4_RETFI</name>
<dbReference type="SMART" id="SM00320">
    <property type="entry name" value="WD40"/>
    <property type="match status" value="2"/>
</dbReference>
<keyword evidence="1 3" id="KW-0853">WD repeat</keyword>
<dbReference type="SUPFAM" id="SSF50978">
    <property type="entry name" value="WD40 repeat-like"/>
    <property type="match status" value="1"/>
</dbReference>
<dbReference type="InterPro" id="IPR019775">
    <property type="entry name" value="WD40_repeat_CS"/>
</dbReference>
<comment type="caution">
    <text evidence="4">The sequence shown here is derived from an EMBL/GenBank/DDBJ whole genome shotgun (WGS) entry which is preliminary data.</text>
</comment>
<dbReference type="InterPro" id="IPR036322">
    <property type="entry name" value="WD40_repeat_dom_sf"/>
</dbReference>
<evidence type="ECO:0000313" key="4">
    <source>
        <dbReference type="EMBL" id="ETO24592.1"/>
    </source>
</evidence>
<dbReference type="GO" id="GO:0000398">
    <property type="term" value="P:mRNA splicing, via spliceosome"/>
    <property type="evidence" value="ECO:0007669"/>
    <property type="project" value="TreeGrafter"/>
</dbReference>
<reference evidence="4 5" key="1">
    <citation type="journal article" date="2013" name="Curr. Biol.">
        <title>The Genome of the Foraminiferan Reticulomyxa filosa.</title>
        <authorList>
            <person name="Glockner G."/>
            <person name="Hulsmann N."/>
            <person name="Schleicher M."/>
            <person name="Noegel A.A."/>
            <person name="Eichinger L."/>
            <person name="Gallinger C."/>
            <person name="Pawlowski J."/>
            <person name="Sierra R."/>
            <person name="Euteneuer U."/>
            <person name="Pillet L."/>
            <person name="Moustafa A."/>
            <person name="Platzer M."/>
            <person name="Groth M."/>
            <person name="Szafranski K."/>
            <person name="Schliwa M."/>
        </authorList>
    </citation>
    <scope>NUCLEOTIDE SEQUENCE [LARGE SCALE GENOMIC DNA]</scope>
</reference>
<proteinExistence type="predicted"/>
<evidence type="ECO:0000256" key="2">
    <source>
        <dbReference type="ARBA" id="ARBA00022737"/>
    </source>
</evidence>
<keyword evidence="2" id="KW-0677">Repeat</keyword>
<dbReference type="PROSITE" id="PS50082">
    <property type="entry name" value="WD_REPEATS_2"/>
    <property type="match status" value="1"/>
</dbReference>
<dbReference type="EMBL" id="ASPP01009123">
    <property type="protein sequence ID" value="ETO24592.1"/>
    <property type="molecule type" value="Genomic_DNA"/>
</dbReference>
<dbReference type="PROSITE" id="PS00678">
    <property type="entry name" value="WD_REPEATS_1"/>
    <property type="match status" value="1"/>
</dbReference>
<sequence length="99" mass="11119">IRSGQQIQVFNGHTHMVYAVEYSPFVIKNSIGNSNVICSGSGDNTIRFWDIRSNKNELYMIKGDDGIICLKFIALKKKDKAYDSNLCYGLSNGSIHIWG</sequence>
<dbReference type="PANTHER" id="PTHR19846:SF0">
    <property type="entry name" value="PRE-MRNA PROCESSING FACTOR 4"/>
    <property type="match status" value="1"/>
</dbReference>
<protein>
    <submittedName>
        <fullName evidence="4">Uncharacterized protein</fullName>
    </submittedName>
</protein>
<evidence type="ECO:0000313" key="5">
    <source>
        <dbReference type="Proteomes" id="UP000023152"/>
    </source>
</evidence>
<evidence type="ECO:0000256" key="1">
    <source>
        <dbReference type="ARBA" id="ARBA00022574"/>
    </source>
</evidence>
<dbReference type="PROSITE" id="PS50294">
    <property type="entry name" value="WD_REPEATS_REGION"/>
    <property type="match status" value="1"/>
</dbReference>
<dbReference type="Gene3D" id="2.130.10.10">
    <property type="entry name" value="YVTN repeat-like/Quinoprotein amine dehydrogenase"/>
    <property type="match status" value="1"/>
</dbReference>
<dbReference type="GO" id="GO:0046540">
    <property type="term" value="C:U4/U6 x U5 tri-snRNP complex"/>
    <property type="evidence" value="ECO:0007669"/>
    <property type="project" value="TreeGrafter"/>
</dbReference>
<gene>
    <name evidence="4" type="ORF">RFI_12567</name>
</gene>
<dbReference type="GO" id="GO:0017070">
    <property type="term" value="F:U6 snRNA binding"/>
    <property type="evidence" value="ECO:0007669"/>
    <property type="project" value="TreeGrafter"/>
</dbReference>
<dbReference type="InterPro" id="IPR015943">
    <property type="entry name" value="WD40/YVTN_repeat-like_dom_sf"/>
</dbReference>
<keyword evidence="5" id="KW-1185">Reference proteome</keyword>
<dbReference type="AlphaFoldDB" id="X6NGV4"/>
<dbReference type="GO" id="GO:0030621">
    <property type="term" value="F:U4 snRNA binding"/>
    <property type="evidence" value="ECO:0007669"/>
    <property type="project" value="TreeGrafter"/>
</dbReference>
<dbReference type="PANTHER" id="PTHR19846">
    <property type="entry name" value="WD40 REPEAT PROTEIN"/>
    <property type="match status" value="1"/>
</dbReference>
<accession>X6NGV4</accession>
<organism evidence="4 5">
    <name type="scientific">Reticulomyxa filosa</name>
    <dbReference type="NCBI Taxonomy" id="46433"/>
    <lineage>
        <taxon>Eukaryota</taxon>
        <taxon>Sar</taxon>
        <taxon>Rhizaria</taxon>
        <taxon>Retaria</taxon>
        <taxon>Foraminifera</taxon>
        <taxon>Monothalamids</taxon>
        <taxon>Reticulomyxidae</taxon>
        <taxon>Reticulomyxa</taxon>
    </lineage>
</organism>
<dbReference type="Proteomes" id="UP000023152">
    <property type="component" value="Unassembled WGS sequence"/>
</dbReference>